<proteinExistence type="predicted"/>
<dbReference type="Proteomes" id="UP000517187">
    <property type="component" value="Unassembled WGS sequence"/>
</dbReference>
<gene>
    <name evidence="1" type="ORF">GGE66_004136</name>
</gene>
<organism evidence="1 2">
    <name type="scientific">Rhizobium leguminosarum</name>
    <dbReference type="NCBI Taxonomy" id="384"/>
    <lineage>
        <taxon>Bacteria</taxon>
        <taxon>Pseudomonadati</taxon>
        <taxon>Pseudomonadota</taxon>
        <taxon>Alphaproteobacteria</taxon>
        <taxon>Hyphomicrobiales</taxon>
        <taxon>Rhizobiaceae</taxon>
        <taxon>Rhizobium/Agrobacterium group</taxon>
        <taxon>Rhizobium</taxon>
    </lineage>
</organism>
<dbReference type="EMBL" id="JACIIJ010000009">
    <property type="protein sequence ID" value="MBB6223150.1"/>
    <property type="molecule type" value="Genomic_DNA"/>
</dbReference>
<accession>A0A7X0DU36</accession>
<sequence>MEPCRRRFNMELFGHLKRPDVYHMPRIGTGISGFFAAAAGQGDRARVSGL</sequence>
<reference evidence="1 2" key="1">
    <citation type="submission" date="2020-08" db="EMBL/GenBank/DDBJ databases">
        <title>Genomic Encyclopedia of Type Strains, Phase IV (KMG-V): Genome sequencing to study the core and pangenomes of soil and plant-associated prokaryotes.</title>
        <authorList>
            <person name="Whitman W."/>
        </authorList>
    </citation>
    <scope>NUCLEOTIDE SEQUENCE [LARGE SCALE GENOMIC DNA]</scope>
    <source>
        <strain evidence="1 2">SEMIA 4011</strain>
    </source>
</reference>
<dbReference type="AlphaFoldDB" id="A0A7X0DU36"/>
<protein>
    <submittedName>
        <fullName evidence="1">Uncharacterized protein</fullName>
    </submittedName>
</protein>
<name>A0A7X0DU36_RHILE</name>
<evidence type="ECO:0000313" key="1">
    <source>
        <dbReference type="EMBL" id="MBB6223150.1"/>
    </source>
</evidence>
<comment type="caution">
    <text evidence="1">The sequence shown here is derived from an EMBL/GenBank/DDBJ whole genome shotgun (WGS) entry which is preliminary data.</text>
</comment>
<evidence type="ECO:0000313" key="2">
    <source>
        <dbReference type="Proteomes" id="UP000517187"/>
    </source>
</evidence>